<accession>A0A9W9DPT3</accession>
<keyword evidence="2" id="KW-0732">Signal</keyword>
<reference evidence="3" key="2">
    <citation type="journal article" date="2023" name="Proc. Natl. Acad. Sci. U.S.A.">
        <title>A global phylogenomic analysis of the shiitake genus Lentinula.</title>
        <authorList>
            <person name="Sierra-Patev S."/>
            <person name="Min B."/>
            <person name="Naranjo-Ortiz M."/>
            <person name="Looney B."/>
            <person name="Konkel Z."/>
            <person name="Slot J.C."/>
            <person name="Sakamoto Y."/>
            <person name="Steenwyk J.L."/>
            <person name="Rokas A."/>
            <person name="Carro J."/>
            <person name="Camarero S."/>
            <person name="Ferreira P."/>
            <person name="Molpeceres G."/>
            <person name="Ruiz-Duenas F.J."/>
            <person name="Serrano A."/>
            <person name="Henrissat B."/>
            <person name="Drula E."/>
            <person name="Hughes K.W."/>
            <person name="Mata J.L."/>
            <person name="Ishikawa N.K."/>
            <person name="Vargas-Isla R."/>
            <person name="Ushijima S."/>
            <person name="Smith C.A."/>
            <person name="Donoghue J."/>
            <person name="Ahrendt S."/>
            <person name="Andreopoulos W."/>
            <person name="He G."/>
            <person name="LaButti K."/>
            <person name="Lipzen A."/>
            <person name="Ng V."/>
            <person name="Riley R."/>
            <person name="Sandor L."/>
            <person name="Barry K."/>
            <person name="Martinez A.T."/>
            <person name="Xiao Y."/>
            <person name="Gibbons J.G."/>
            <person name="Terashima K."/>
            <person name="Grigoriev I.V."/>
            <person name="Hibbett D."/>
        </authorList>
    </citation>
    <scope>NUCLEOTIDE SEQUENCE</scope>
    <source>
        <strain evidence="3">Sp2 HRB7682 ss15</strain>
    </source>
</reference>
<name>A0A9W9DPT3_9AGAR</name>
<proteinExistence type="predicted"/>
<gene>
    <name evidence="3" type="ORF">C8J55DRAFT_512573</name>
</gene>
<protein>
    <submittedName>
        <fullName evidence="3">Uncharacterized protein</fullName>
    </submittedName>
</protein>
<reference evidence="3" key="1">
    <citation type="submission" date="2022-08" db="EMBL/GenBank/DDBJ databases">
        <authorList>
            <consortium name="DOE Joint Genome Institute"/>
            <person name="Min B."/>
            <person name="Riley R."/>
            <person name="Sierra-Patev S."/>
            <person name="Naranjo-Ortiz M."/>
            <person name="Looney B."/>
            <person name="Konkel Z."/>
            <person name="Slot J.C."/>
            <person name="Sakamoto Y."/>
            <person name="Steenwyk J.L."/>
            <person name="Rokas A."/>
            <person name="Carro J."/>
            <person name="Camarero S."/>
            <person name="Ferreira P."/>
            <person name="Molpeceres G."/>
            <person name="Ruiz-Duenas F.J."/>
            <person name="Serrano A."/>
            <person name="Henrissat B."/>
            <person name="Drula E."/>
            <person name="Hughes K.W."/>
            <person name="Mata J.L."/>
            <person name="Ishikawa N.K."/>
            <person name="Vargas-Isla R."/>
            <person name="Ushijima S."/>
            <person name="Smith C.A."/>
            <person name="Ahrendt S."/>
            <person name="Andreopoulos W."/>
            <person name="He G."/>
            <person name="Labutti K."/>
            <person name="Lipzen A."/>
            <person name="Ng V."/>
            <person name="Sandor L."/>
            <person name="Barry K."/>
            <person name="Martinez A.T."/>
            <person name="Xiao Y."/>
            <person name="Gibbons J.G."/>
            <person name="Terashima K."/>
            <person name="Hibbett D.S."/>
            <person name="Grigoriev I.V."/>
        </authorList>
    </citation>
    <scope>NUCLEOTIDE SEQUENCE</scope>
    <source>
        <strain evidence="3">Sp2 HRB7682 ss15</strain>
    </source>
</reference>
<feature type="chain" id="PRO_5040747680" evidence="2">
    <location>
        <begin position="23"/>
        <end position="211"/>
    </location>
</feature>
<evidence type="ECO:0000256" key="1">
    <source>
        <dbReference type="SAM" id="MobiDB-lite"/>
    </source>
</evidence>
<sequence>MLGCAQNSYFIFFFSLLLLSVAAPLKPVDVDIRNLNSRVLNSQGPKKVFWHAKVTFIPNHKTSSQHRLPQKPQKVKNAIHMFLKIVLPGLDKSESVSSIRIKASDWEGVPDPSETAIQSETAKGGAHPNAKGGARYRYEQEFWIMLPPIEQEHEEKHYLGTISWDSDERRISGDIRDADDNTKVLVEVKDGVLSGPKHLVSLLNKKAKSGP</sequence>
<dbReference type="Proteomes" id="UP001150238">
    <property type="component" value="Unassembled WGS sequence"/>
</dbReference>
<evidence type="ECO:0000313" key="3">
    <source>
        <dbReference type="EMBL" id="KAJ4480372.1"/>
    </source>
</evidence>
<evidence type="ECO:0000256" key="2">
    <source>
        <dbReference type="SAM" id="SignalP"/>
    </source>
</evidence>
<feature type="region of interest" description="Disordered" evidence="1">
    <location>
        <begin position="110"/>
        <end position="131"/>
    </location>
</feature>
<comment type="caution">
    <text evidence="3">The sequence shown here is derived from an EMBL/GenBank/DDBJ whole genome shotgun (WGS) entry which is preliminary data.</text>
</comment>
<feature type="signal peptide" evidence="2">
    <location>
        <begin position="1"/>
        <end position="22"/>
    </location>
</feature>
<dbReference type="AlphaFoldDB" id="A0A9W9DPT3"/>
<organism evidence="3 4">
    <name type="scientific">Lentinula lateritia</name>
    <dbReference type="NCBI Taxonomy" id="40482"/>
    <lineage>
        <taxon>Eukaryota</taxon>
        <taxon>Fungi</taxon>
        <taxon>Dikarya</taxon>
        <taxon>Basidiomycota</taxon>
        <taxon>Agaricomycotina</taxon>
        <taxon>Agaricomycetes</taxon>
        <taxon>Agaricomycetidae</taxon>
        <taxon>Agaricales</taxon>
        <taxon>Marasmiineae</taxon>
        <taxon>Omphalotaceae</taxon>
        <taxon>Lentinula</taxon>
    </lineage>
</organism>
<evidence type="ECO:0000313" key="4">
    <source>
        <dbReference type="Proteomes" id="UP001150238"/>
    </source>
</evidence>
<dbReference type="EMBL" id="JANVFS010000015">
    <property type="protein sequence ID" value="KAJ4480372.1"/>
    <property type="molecule type" value="Genomic_DNA"/>
</dbReference>